<accession>A0ACC6FQY9</accession>
<evidence type="ECO:0000313" key="2">
    <source>
        <dbReference type="Proteomes" id="UP001173802"/>
    </source>
</evidence>
<dbReference type="Proteomes" id="UP001173802">
    <property type="component" value="Unassembled WGS sequence"/>
</dbReference>
<reference evidence="1 2" key="1">
    <citation type="journal article" date="2023" name="Microorganisms">
        <title>Isolation and Genomic Characteristics of Cat-Borne Campylobacter felis sp. nov. and Sheep-Borne Campylobacter ovis sp. nov.</title>
        <authorList>
            <person name="Wang H."/>
            <person name="Li Y."/>
            <person name="Gu Y."/>
            <person name="Zhou G."/>
            <person name="Chen X."/>
            <person name="Zhang X."/>
            <person name="Shao Z."/>
            <person name="Zhang J."/>
            <person name="Zhang M."/>
        </authorList>
    </citation>
    <scope>NUCLEOTIDE SEQUENCE [LARGE SCALE GENOMIC DNA]</scope>
    <source>
        <strain evidence="1 2">XJK30-2</strain>
    </source>
</reference>
<gene>
    <name evidence="1" type="ORF">NYG90_02865</name>
</gene>
<protein>
    <submittedName>
        <fullName evidence="1">Uncharacterized protein</fullName>
    </submittedName>
</protein>
<dbReference type="EMBL" id="JANURN010000002">
    <property type="protein sequence ID" value="MDL0081626.1"/>
    <property type="molecule type" value="Genomic_DNA"/>
</dbReference>
<sequence>MFLCLLFSKVDSRGSRLFCFPTCFPTPPWDSRIVEIESGFFKSRKEIRLERLSRELGDEIHDSSPQAKSLSKSGF</sequence>
<organism evidence="1 2">
    <name type="scientific">Helicobacter zhangjianzhongii</name>
    <dbReference type="NCBI Taxonomy" id="2974574"/>
    <lineage>
        <taxon>Bacteria</taxon>
        <taxon>Pseudomonadati</taxon>
        <taxon>Campylobacterota</taxon>
        <taxon>Epsilonproteobacteria</taxon>
        <taxon>Campylobacterales</taxon>
        <taxon>Helicobacteraceae</taxon>
        <taxon>Helicobacter</taxon>
    </lineage>
</organism>
<comment type="caution">
    <text evidence="1">The sequence shown here is derived from an EMBL/GenBank/DDBJ whole genome shotgun (WGS) entry which is preliminary data.</text>
</comment>
<keyword evidence="2" id="KW-1185">Reference proteome</keyword>
<proteinExistence type="predicted"/>
<evidence type="ECO:0000313" key="1">
    <source>
        <dbReference type="EMBL" id="MDL0081626.1"/>
    </source>
</evidence>
<name>A0ACC6FQY9_9HELI</name>